<evidence type="ECO:0000259" key="13">
    <source>
        <dbReference type="Pfam" id="PF03315"/>
    </source>
</evidence>
<reference evidence="15" key="1">
    <citation type="submission" date="2017-02" db="EMBL/GenBank/DDBJ databases">
        <authorList>
            <person name="Varghese N."/>
            <person name="Submissions S."/>
        </authorList>
    </citation>
    <scope>NUCLEOTIDE SEQUENCE [LARGE SCALE GENOMIC DNA]</scope>
    <source>
        <strain evidence="15">USBA 369</strain>
    </source>
</reference>
<keyword evidence="4 11" id="KW-0312">Gluconeogenesis</keyword>
<dbReference type="InterPro" id="IPR005131">
    <property type="entry name" value="Ser_deHydtase_bsu"/>
</dbReference>
<evidence type="ECO:0000259" key="12">
    <source>
        <dbReference type="Pfam" id="PF03313"/>
    </source>
</evidence>
<keyword evidence="6 11" id="KW-0479">Metal-binding</keyword>
<keyword evidence="15" id="KW-1185">Reference proteome</keyword>
<protein>
    <recommendedName>
        <fullName evidence="11">L-serine dehydratase</fullName>
        <ecNumber evidence="11">4.3.1.17</ecNumber>
    </recommendedName>
</protein>
<evidence type="ECO:0000256" key="2">
    <source>
        <dbReference type="ARBA" id="ARBA00004742"/>
    </source>
</evidence>
<comment type="catalytic activity">
    <reaction evidence="10 11">
        <text>L-serine = pyruvate + NH4(+)</text>
        <dbReference type="Rhea" id="RHEA:19169"/>
        <dbReference type="ChEBI" id="CHEBI:15361"/>
        <dbReference type="ChEBI" id="CHEBI:28938"/>
        <dbReference type="ChEBI" id="CHEBI:33384"/>
        <dbReference type="EC" id="4.3.1.17"/>
    </reaction>
</comment>
<evidence type="ECO:0000256" key="11">
    <source>
        <dbReference type="RuleBase" id="RU366059"/>
    </source>
</evidence>
<dbReference type="AlphaFoldDB" id="A0A1T4NXB7"/>
<gene>
    <name evidence="14" type="ORF">SAMN05428963_103242</name>
</gene>
<dbReference type="GO" id="GO:0051539">
    <property type="term" value="F:4 iron, 4 sulfur cluster binding"/>
    <property type="evidence" value="ECO:0007669"/>
    <property type="project" value="UniProtKB-UniRule"/>
</dbReference>
<evidence type="ECO:0000256" key="9">
    <source>
        <dbReference type="ARBA" id="ARBA00023239"/>
    </source>
</evidence>
<evidence type="ECO:0000313" key="14">
    <source>
        <dbReference type="EMBL" id="SJZ84010.1"/>
    </source>
</evidence>
<evidence type="ECO:0000256" key="5">
    <source>
        <dbReference type="ARBA" id="ARBA00022485"/>
    </source>
</evidence>
<dbReference type="InterPro" id="IPR029009">
    <property type="entry name" value="ASB_dom_sf"/>
</dbReference>
<dbReference type="EC" id="4.3.1.17" evidence="11"/>
<dbReference type="Pfam" id="PF03313">
    <property type="entry name" value="SDH_alpha"/>
    <property type="match status" value="1"/>
</dbReference>
<dbReference type="STRING" id="1365950.SAMN05428963_103242"/>
<dbReference type="RefSeq" id="WP_078707349.1">
    <property type="nucleotide sequence ID" value="NZ_FUXL01000003.1"/>
</dbReference>
<dbReference type="EMBL" id="FUXL01000003">
    <property type="protein sequence ID" value="SJZ84010.1"/>
    <property type="molecule type" value="Genomic_DNA"/>
</dbReference>
<evidence type="ECO:0000256" key="10">
    <source>
        <dbReference type="ARBA" id="ARBA00049406"/>
    </source>
</evidence>
<keyword evidence="7 11" id="KW-0408">Iron</keyword>
<keyword evidence="9 11" id="KW-0456">Lyase</keyword>
<organism evidence="14 15">
    <name type="scientific">Consotaella salsifontis</name>
    <dbReference type="NCBI Taxonomy" id="1365950"/>
    <lineage>
        <taxon>Bacteria</taxon>
        <taxon>Pseudomonadati</taxon>
        <taxon>Pseudomonadota</taxon>
        <taxon>Alphaproteobacteria</taxon>
        <taxon>Hyphomicrobiales</taxon>
        <taxon>Aurantimonadaceae</taxon>
        <taxon>Consotaella</taxon>
    </lineage>
</organism>
<keyword evidence="8 11" id="KW-0411">Iron-sulfur</keyword>
<dbReference type="OrthoDB" id="9805537at2"/>
<dbReference type="InterPro" id="IPR004644">
    <property type="entry name" value="Fe-S_L-Ser_mono"/>
</dbReference>
<feature type="domain" description="Serine dehydratase-like alpha subunit" evidence="12">
    <location>
        <begin position="193"/>
        <end position="457"/>
    </location>
</feature>
<dbReference type="Pfam" id="PF03315">
    <property type="entry name" value="SDH_beta"/>
    <property type="match status" value="1"/>
</dbReference>
<dbReference type="GO" id="GO:0003941">
    <property type="term" value="F:L-serine ammonia-lyase activity"/>
    <property type="evidence" value="ECO:0007669"/>
    <property type="project" value="UniProtKB-UniRule"/>
</dbReference>
<comment type="cofactor">
    <cofactor evidence="1 11">
        <name>[4Fe-4S] cluster</name>
        <dbReference type="ChEBI" id="CHEBI:49883"/>
    </cofactor>
</comment>
<sequence length="463" mass="49050">MFLSVFDLFKIGIGPSSSHTVGPMVAARRFLDEIIHGEWPRPRGAHVARIVVSLHGSLAFTGKGHATDRAVVLGLCGEHPETVDPEAIPAVLERVERERRVNPPGHPGYDFDPARDVIFDFEETLPGHTNGMTFTGLDAAGVAILKRIYYSVGGGFVADDVEIAAARPQQSDDDVPFPFHSAAEALEMAARAGLSIGALQAANEESRHPRREVEAKLDVIWNTMDESVDRGLKARGELPGGLRVNRRAAAIHGRLDADWQKNMLSPLSANDWLTVYALAVNEENAAGGRVVTAPTNGASGVIPAVVRYYLKFDPTASREAVREFLLTAAAIGGLIKRNASFSGAEVGCQGEVGSASAMAAAGLTAVMGGTPAQVENAAEIALEHHLGMTCDPVAGLVQIPCIERNAFGAVKAVTAASLALKGDGAHRVPLDSCIETMRQTGRDMDSKYKETSLAGLAVNVPQC</sequence>
<dbReference type="GO" id="GO:0006094">
    <property type="term" value="P:gluconeogenesis"/>
    <property type="evidence" value="ECO:0007669"/>
    <property type="project" value="UniProtKB-KW"/>
</dbReference>
<dbReference type="PANTHER" id="PTHR30182">
    <property type="entry name" value="L-SERINE DEHYDRATASE"/>
    <property type="match status" value="1"/>
</dbReference>
<keyword evidence="5 11" id="KW-0004">4Fe-4S</keyword>
<evidence type="ECO:0000313" key="15">
    <source>
        <dbReference type="Proteomes" id="UP000190135"/>
    </source>
</evidence>
<dbReference type="NCBIfam" id="TIGR00720">
    <property type="entry name" value="sda_mono"/>
    <property type="match status" value="1"/>
</dbReference>
<proteinExistence type="inferred from homology"/>
<evidence type="ECO:0000256" key="4">
    <source>
        <dbReference type="ARBA" id="ARBA00022432"/>
    </source>
</evidence>
<dbReference type="PANTHER" id="PTHR30182:SF1">
    <property type="entry name" value="L-SERINE DEHYDRATASE 1"/>
    <property type="match status" value="1"/>
</dbReference>
<evidence type="ECO:0000256" key="3">
    <source>
        <dbReference type="ARBA" id="ARBA00008636"/>
    </source>
</evidence>
<accession>A0A1T4NXB7</accession>
<feature type="domain" description="Serine dehydratase beta chain" evidence="13">
    <location>
        <begin position="4"/>
        <end position="160"/>
    </location>
</feature>
<dbReference type="GO" id="GO:0046872">
    <property type="term" value="F:metal ion binding"/>
    <property type="evidence" value="ECO:0007669"/>
    <property type="project" value="UniProtKB-KW"/>
</dbReference>
<dbReference type="SUPFAM" id="SSF143548">
    <property type="entry name" value="Serine metabolism enzymes domain"/>
    <property type="match status" value="1"/>
</dbReference>
<evidence type="ECO:0000256" key="8">
    <source>
        <dbReference type="ARBA" id="ARBA00023014"/>
    </source>
</evidence>
<dbReference type="FunFam" id="3.30.1330.90:FF:000001">
    <property type="entry name" value="L-serine ammonia-lyase 1"/>
    <property type="match status" value="1"/>
</dbReference>
<evidence type="ECO:0000256" key="6">
    <source>
        <dbReference type="ARBA" id="ARBA00022723"/>
    </source>
</evidence>
<comment type="pathway">
    <text evidence="2">Carbohydrate biosynthesis; gluconeogenesis.</text>
</comment>
<evidence type="ECO:0000256" key="1">
    <source>
        <dbReference type="ARBA" id="ARBA00001966"/>
    </source>
</evidence>
<evidence type="ECO:0000256" key="7">
    <source>
        <dbReference type="ARBA" id="ARBA00023004"/>
    </source>
</evidence>
<dbReference type="InterPro" id="IPR005130">
    <property type="entry name" value="Ser_deHydtase-like_asu"/>
</dbReference>
<dbReference type="InterPro" id="IPR051318">
    <property type="entry name" value="Fe-S_L-Ser"/>
</dbReference>
<dbReference type="Gene3D" id="3.30.1330.90">
    <property type="entry name" value="D-3-phosphoglycerate dehydrogenase, domain 3"/>
    <property type="match status" value="1"/>
</dbReference>
<dbReference type="Proteomes" id="UP000190135">
    <property type="component" value="Unassembled WGS sequence"/>
</dbReference>
<dbReference type="GO" id="GO:0009063">
    <property type="term" value="P:amino acid catabolic process"/>
    <property type="evidence" value="ECO:0007669"/>
    <property type="project" value="UniProtKB-ARBA"/>
</dbReference>
<comment type="similarity">
    <text evidence="3 11">Belongs to the iron-sulfur dependent L-serine dehydratase family.</text>
</comment>
<name>A0A1T4NXB7_9HYPH</name>